<gene>
    <name evidence="1" type="ORF">S01H1_60829</name>
</gene>
<accession>X0WKD3</accession>
<organism evidence="1">
    <name type="scientific">marine sediment metagenome</name>
    <dbReference type="NCBI Taxonomy" id="412755"/>
    <lineage>
        <taxon>unclassified sequences</taxon>
        <taxon>metagenomes</taxon>
        <taxon>ecological metagenomes</taxon>
    </lineage>
</organism>
<feature type="non-terminal residue" evidence="1">
    <location>
        <position position="66"/>
    </location>
</feature>
<dbReference type="PROSITE" id="PS51257">
    <property type="entry name" value="PROKAR_LIPOPROTEIN"/>
    <property type="match status" value="1"/>
</dbReference>
<evidence type="ECO:0008006" key="2">
    <source>
        <dbReference type="Google" id="ProtNLM"/>
    </source>
</evidence>
<dbReference type="EMBL" id="BARS01039851">
    <property type="protein sequence ID" value="GAG23697.1"/>
    <property type="molecule type" value="Genomic_DNA"/>
</dbReference>
<protein>
    <recommendedName>
        <fullName evidence="2">Lipoprotein</fullName>
    </recommendedName>
</protein>
<comment type="caution">
    <text evidence="1">The sequence shown here is derived from an EMBL/GenBank/DDBJ whole genome shotgun (WGS) entry which is preliminary data.</text>
</comment>
<reference evidence="1" key="1">
    <citation type="journal article" date="2014" name="Front. Microbiol.">
        <title>High frequency of phylogenetically diverse reductive dehalogenase-homologous genes in deep subseafloor sedimentary metagenomes.</title>
        <authorList>
            <person name="Kawai M."/>
            <person name="Futagami T."/>
            <person name="Toyoda A."/>
            <person name="Takaki Y."/>
            <person name="Nishi S."/>
            <person name="Hori S."/>
            <person name="Arai W."/>
            <person name="Tsubouchi T."/>
            <person name="Morono Y."/>
            <person name="Uchiyama I."/>
            <person name="Ito T."/>
            <person name="Fujiyama A."/>
            <person name="Inagaki F."/>
            <person name="Takami H."/>
        </authorList>
    </citation>
    <scope>NUCLEOTIDE SEQUENCE</scope>
    <source>
        <strain evidence="1">Expedition CK06-06</strain>
    </source>
</reference>
<dbReference type="AlphaFoldDB" id="X0WKD3"/>
<evidence type="ECO:0000313" key="1">
    <source>
        <dbReference type="EMBL" id="GAG23697.1"/>
    </source>
</evidence>
<proteinExistence type="predicted"/>
<name>X0WKD3_9ZZZZ</name>
<sequence>MKRIVGYVAVCLVLVSLVFASGCVEQPIGGERDEHGCLGPAGYTWDENVGACLRDWELNDNQKQAA</sequence>